<dbReference type="InterPro" id="IPR049615">
    <property type="entry name" value="BH0509-like"/>
</dbReference>
<accession>A0A540UVY3</accession>
<reference evidence="1 2" key="1">
    <citation type="submission" date="2019-06" db="EMBL/GenBank/DDBJ databases">
        <title>Genome sequence of Ureibacillus terrenus.</title>
        <authorList>
            <person name="Maclea K.S."/>
            <person name="Simoes M."/>
        </authorList>
    </citation>
    <scope>NUCLEOTIDE SEQUENCE [LARGE SCALE GENOMIC DNA]</scope>
    <source>
        <strain evidence="1 2">ATCC BAA-384</strain>
    </source>
</reference>
<dbReference type="Proteomes" id="UP000315753">
    <property type="component" value="Unassembled WGS sequence"/>
</dbReference>
<dbReference type="NCBIfam" id="NF033562">
    <property type="entry name" value="BH0509_fam"/>
    <property type="match status" value="1"/>
</dbReference>
<comment type="caution">
    <text evidence="1">The sequence shown here is derived from an EMBL/GenBank/DDBJ whole genome shotgun (WGS) entry which is preliminary data.</text>
</comment>
<dbReference type="AlphaFoldDB" id="A0A540UVY3"/>
<protein>
    <submittedName>
        <fullName evidence="1">BH0509 family protein</fullName>
    </submittedName>
</protein>
<sequence>MIHVTREEREELIFICSLMSQYSEEYLKKLSDQELNEIYNKSMGVSLEKGE</sequence>
<dbReference type="EMBL" id="VIGD01000027">
    <property type="protein sequence ID" value="TQE88648.1"/>
    <property type="molecule type" value="Genomic_DNA"/>
</dbReference>
<proteinExistence type="predicted"/>
<name>A0A540UVY3_9BACL</name>
<organism evidence="1 2">
    <name type="scientific">Ureibacillus terrenus</name>
    <dbReference type="NCBI Taxonomy" id="118246"/>
    <lineage>
        <taxon>Bacteria</taxon>
        <taxon>Bacillati</taxon>
        <taxon>Bacillota</taxon>
        <taxon>Bacilli</taxon>
        <taxon>Bacillales</taxon>
        <taxon>Caryophanaceae</taxon>
        <taxon>Ureibacillus</taxon>
    </lineage>
</organism>
<evidence type="ECO:0000313" key="2">
    <source>
        <dbReference type="Proteomes" id="UP000315753"/>
    </source>
</evidence>
<keyword evidence="2" id="KW-1185">Reference proteome</keyword>
<evidence type="ECO:0000313" key="1">
    <source>
        <dbReference type="EMBL" id="TQE88648.1"/>
    </source>
</evidence>
<gene>
    <name evidence="1" type="ORF">FKZ59_13485</name>
</gene>